<gene>
    <name evidence="2" type="ORF">CEP51_004474</name>
</gene>
<feature type="region of interest" description="Disordered" evidence="1">
    <location>
        <begin position="344"/>
        <end position="412"/>
    </location>
</feature>
<accession>A0A428S1L7</accession>
<organism evidence="2 3">
    <name type="scientific">Fusarium floridanum</name>
    <dbReference type="NCBI Taxonomy" id="1325733"/>
    <lineage>
        <taxon>Eukaryota</taxon>
        <taxon>Fungi</taxon>
        <taxon>Dikarya</taxon>
        <taxon>Ascomycota</taxon>
        <taxon>Pezizomycotina</taxon>
        <taxon>Sordariomycetes</taxon>
        <taxon>Hypocreomycetidae</taxon>
        <taxon>Hypocreales</taxon>
        <taxon>Nectriaceae</taxon>
        <taxon>Fusarium</taxon>
        <taxon>Fusarium solani species complex</taxon>
    </lineage>
</organism>
<dbReference type="EMBL" id="NKCL01000082">
    <property type="protein sequence ID" value="RSL83496.1"/>
    <property type="molecule type" value="Genomic_DNA"/>
</dbReference>
<evidence type="ECO:0000256" key="1">
    <source>
        <dbReference type="SAM" id="MobiDB-lite"/>
    </source>
</evidence>
<sequence length="412" mass="46427">MNLMGIAERSRAGMKELPRDLVNWGHWKSVYQELQAGGRIWDFRDLFTTSCACFGIKITEEQFFGSGTIFEALEDDWNNIEVDDESTMLAVVDILATTALLSIRQAEVETPCEAYLSRASPLVETTISAFPSCAKSRPILRFMIAQSSASLRKGGTSHSAFNYLENFLGFGAYQTEVDLPYYVPVGKENPGWAPPDLPKSSFEPLEMALAASKELKDYQTQALCLKELALWSQEPSEFFEELARLQAESQKDMEGYLATCLSRYLVEKNEDAKEKLLKDLIGFGTWPATSNLISPDKACARDIIQQALSPSNQISYARSAKAGVRHYRWLTGPFRQFMGVFSERAPRERPTRRASHVYQRPTLQSTPPPVARRTVAKPQPSVVQFEENQESNPIGSSQERPPPPQQEKEREY</sequence>
<proteinExistence type="predicted"/>
<evidence type="ECO:0000313" key="3">
    <source>
        <dbReference type="Proteomes" id="UP000287972"/>
    </source>
</evidence>
<evidence type="ECO:0000313" key="2">
    <source>
        <dbReference type="EMBL" id="RSL83496.1"/>
    </source>
</evidence>
<comment type="caution">
    <text evidence="2">The sequence shown here is derived from an EMBL/GenBank/DDBJ whole genome shotgun (WGS) entry which is preliminary data.</text>
</comment>
<reference evidence="2 3" key="1">
    <citation type="submission" date="2017-06" db="EMBL/GenBank/DDBJ databases">
        <title>Comparative genomic analysis of Ambrosia Fusariam Clade fungi.</title>
        <authorList>
            <person name="Stajich J.E."/>
            <person name="Carrillo J."/>
            <person name="Kijimoto T."/>
            <person name="Eskalen A."/>
            <person name="O'Donnell K."/>
            <person name="Kasson M."/>
        </authorList>
    </citation>
    <scope>NUCLEOTIDE SEQUENCE [LARGE SCALE GENOMIC DNA]</scope>
    <source>
        <strain evidence="2 3">NRRL62606</strain>
    </source>
</reference>
<keyword evidence="3" id="KW-1185">Reference proteome</keyword>
<dbReference type="Proteomes" id="UP000287972">
    <property type="component" value="Unassembled WGS sequence"/>
</dbReference>
<protein>
    <submittedName>
        <fullName evidence="2">Uncharacterized protein</fullName>
    </submittedName>
</protein>
<dbReference type="AlphaFoldDB" id="A0A428S1L7"/>
<name>A0A428S1L7_9HYPO</name>